<feature type="domain" description="Major facilitator superfamily (MFS) profile" evidence="6">
    <location>
        <begin position="50"/>
        <end position="194"/>
    </location>
</feature>
<organism evidence="7 8">
    <name type="scientific">Cherax quadricarinatus</name>
    <name type="common">Australian red claw crayfish</name>
    <dbReference type="NCBI Taxonomy" id="27406"/>
    <lineage>
        <taxon>Eukaryota</taxon>
        <taxon>Metazoa</taxon>
        <taxon>Ecdysozoa</taxon>
        <taxon>Arthropoda</taxon>
        <taxon>Crustacea</taxon>
        <taxon>Multicrustacea</taxon>
        <taxon>Malacostraca</taxon>
        <taxon>Eumalacostraca</taxon>
        <taxon>Eucarida</taxon>
        <taxon>Decapoda</taxon>
        <taxon>Pleocyemata</taxon>
        <taxon>Astacidea</taxon>
        <taxon>Parastacoidea</taxon>
        <taxon>Parastacidae</taxon>
        <taxon>Cherax</taxon>
    </lineage>
</organism>
<feature type="transmembrane region" description="Helical" evidence="5">
    <location>
        <begin position="124"/>
        <end position="142"/>
    </location>
</feature>
<keyword evidence="2 5" id="KW-0812">Transmembrane</keyword>
<evidence type="ECO:0000256" key="1">
    <source>
        <dbReference type="ARBA" id="ARBA00004141"/>
    </source>
</evidence>
<dbReference type="Gene3D" id="1.20.1250.20">
    <property type="entry name" value="MFS general substrate transporter like domains"/>
    <property type="match status" value="1"/>
</dbReference>
<name>A0AAW0Y6P1_CHEQU</name>
<protein>
    <recommendedName>
        <fullName evidence="6">Major facilitator superfamily (MFS) profile domain-containing protein</fullName>
    </recommendedName>
</protein>
<feature type="transmembrane region" description="Helical" evidence="5">
    <location>
        <begin position="48"/>
        <end position="67"/>
    </location>
</feature>
<comment type="subcellular location">
    <subcellularLocation>
        <location evidence="1">Membrane</location>
        <topology evidence="1">Multi-pass membrane protein</topology>
    </subcellularLocation>
</comment>
<evidence type="ECO:0000256" key="5">
    <source>
        <dbReference type="SAM" id="Phobius"/>
    </source>
</evidence>
<dbReference type="PANTHER" id="PTHR48021:SF1">
    <property type="entry name" value="GH07001P-RELATED"/>
    <property type="match status" value="1"/>
</dbReference>
<keyword evidence="4 5" id="KW-0472">Membrane</keyword>
<evidence type="ECO:0000313" key="8">
    <source>
        <dbReference type="Proteomes" id="UP001445076"/>
    </source>
</evidence>
<sequence>MSLGATLCPQEEKIWGGECVAPVTEDRRLVGSTKEPADERRARLTKQIGLVIMGSMGHFSLGATLTWPSPALSDMATNNATLVGTQMVLSTAEMDMTGSLVSLGSLLGSWVCGWIVTRLGRLRALQMIIVPFLLGWLANAFAPNPLVLLIARFVLGMACGASSVAGTLYVIELADASVRGMMASIPTLGIVLGG</sequence>
<evidence type="ECO:0000256" key="4">
    <source>
        <dbReference type="ARBA" id="ARBA00023136"/>
    </source>
</evidence>
<reference evidence="7 8" key="1">
    <citation type="journal article" date="2024" name="BMC Genomics">
        <title>Genome assembly of redclaw crayfish (Cherax quadricarinatus) provides insights into its immune adaptation and hypoxia tolerance.</title>
        <authorList>
            <person name="Liu Z."/>
            <person name="Zheng J."/>
            <person name="Li H."/>
            <person name="Fang K."/>
            <person name="Wang S."/>
            <person name="He J."/>
            <person name="Zhou D."/>
            <person name="Weng S."/>
            <person name="Chi M."/>
            <person name="Gu Z."/>
            <person name="He J."/>
            <person name="Li F."/>
            <person name="Wang M."/>
        </authorList>
    </citation>
    <scope>NUCLEOTIDE SEQUENCE [LARGE SCALE GENOMIC DNA]</scope>
    <source>
        <strain evidence="7">ZL_2023a</strain>
    </source>
</reference>
<evidence type="ECO:0000313" key="7">
    <source>
        <dbReference type="EMBL" id="KAK8747417.1"/>
    </source>
</evidence>
<dbReference type="InterPro" id="IPR005829">
    <property type="entry name" value="Sugar_transporter_CS"/>
</dbReference>
<dbReference type="SUPFAM" id="SSF103473">
    <property type="entry name" value="MFS general substrate transporter"/>
    <property type="match status" value="1"/>
</dbReference>
<dbReference type="InterPro" id="IPR036259">
    <property type="entry name" value="MFS_trans_sf"/>
</dbReference>
<keyword evidence="3 5" id="KW-1133">Transmembrane helix</keyword>
<feature type="transmembrane region" description="Helical" evidence="5">
    <location>
        <begin position="148"/>
        <end position="171"/>
    </location>
</feature>
<keyword evidence="8" id="KW-1185">Reference proteome</keyword>
<dbReference type="Pfam" id="PF00083">
    <property type="entry name" value="Sugar_tr"/>
    <property type="match status" value="1"/>
</dbReference>
<evidence type="ECO:0000256" key="2">
    <source>
        <dbReference type="ARBA" id="ARBA00022692"/>
    </source>
</evidence>
<dbReference type="AlphaFoldDB" id="A0AAW0Y6P1"/>
<evidence type="ECO:0000256" key="3">
    <source>
        <dbReference type="ARBA" id="ARBA00022989"/>
    </source>
</evidence>
<comment type="caution">
    <text evidence="7">The sequence shown here is derived from an EMBL/GenBank/DDBJ whole genome shotgun (WGS) entry which is preliminary data.</text>
</comment>
<dbReference type="InterPro" id="IPR050549">
    <property type="entry name" value="MFS_Trehalose_Transporter"/>
</dbReference>
<dbReference type="InterPro" id="IPR005828">
    <property type="entry name" value="MFS_sugar_transport-like"/>
</dbReference>
<accession>A0AAW0Y6P1</accession>
<dbReference type="PROSITE" id="PS00217">
    <property type="entry name" value="SUGAR_TRANSPORT_2"/>
    <property type="match status" value="1"/>
</dbReference>
<dbReference type="GO" id="GO:0016020">
    <property type="term" value="C:membrane"/>
    <property type="evidence" value="ECO:0007669"/>
    <property type="project" value="UniProtKB-SubCell"/>
</dbReference>
<proteinExistence type="predicted"/>
<dbReference type="PROSITE" id="PS50850">
    <property type="entry name" value="MFS"/>
    <property type="match status" value="1"/>
</dbReference>
<feature type="transmembrane region" description="Helical" evidence="5">
    <location>
        <begin position="96"/>
        <end position="117"/>
    </location>
</feature>
<gene>
    <name evidence="7" type="ORF">OTU49_016802</name>
</gene>
<dbReference type="InterPro" id="IPR020846">
    <property type="entry name" value="MFS_dom"/>
</dbReference>
<dbReference type="PANTHER" id="PTHR48021">
    <property type="match status" value="1"/>
</dbReference>
<evidence type="ECO:0000259" key="6">
    <source>
        <dbReference type="PROSITE" id="PS50850"/>
    </source>
</evidence>
<dbReference type="Proteomes" id="UP001445076">
    <property type="component" value="Unassembled WGS sequence"/>
</dbReference>
<dbReference type="GO" id="GO:0022857">
    <property type="term" value="F:transmembrane transporter activity"/>
    <property type="evidence" value="ECO:0007669"/>
    <property type="project" value="InterPro"/>
</dbReference>
<dbReference type="EMBL" id="JARKIK010000015">
    <property type="protein sequence ID" value="KAK8747417.1"/>
    <property type="molecule type" value="Genomic_DNA"/>
</dbReference>